<feature type="region of interest" description="Disordered" evidence="1">
    <location>
        <begin position="96"/>
        <end position="115"/>
    </location>
</feature>
<dbReference type="Gene3D" id="3.10.20.90">
    <property type="entry name" value="Phosphatidylinositol 3-kinase Catalytic Subunit, Chain A, domain 1"/>
    <property type="match status" value="1"/>
</dbReference>
<dbReference type="InterPro" id="IPR006577">
    <property type="entry name" value="UAS"/>
</dbReference>
<dbReference type="Gene3D" id="3.40.30.10">
    <property type="entry name" value="Glutaredoxin"/>
    <property type="match status" value="1"/>
</dbReference>
<dbReference type="SMART" id="SM00594">
    <property type="entry name" value="UAS"/>
    <property type="match status" value="1"/>
</dbReference>
<dbReference type="PANTHER" id="PTHR23322">
    <property type="entry name" value="FAS-ASSOCIATED PROTEIN"/>
    <property type="match status" value="1"/>
</dbReference>
<dbReference type="Pfam" id="PF00789">
    <property type="entry name" value="UBX"/>
    <property type="match status" value="1"/>
</dbReference>
<proteinExistence type="predicted"/>
<dbReference type="Pfam" id="PF13899">
    <property type="entry name" value="Thioredoxin_7"/>
    <property type="match status" value="1"/>
</dbReference>
<dbReference type="SUPFAM" id="SSF52833">
    <property type="entry name" value="Thioredoxin-like"/>
    <property type="match status" value="1"/>
</dbReference>
<keyword evidence="4" id="KW-1185">Reference proteome</keyword>
<reference evidence="3 4" key="1">
    <citation type="submission" date="2023-01" db="EMBL/GenBank/DDBJ databases">
        <title>Analysis of 21 Apiospora genomes using comparative genomics revels a genus with tremendous synthesis potential of carbohydrate active enzymes and secondary metabolites.</title>
        <authorList>
            <person name="Sorensen T."/>
        </authorList>
    </citation>
    <scope>NUCLEOTIDE SEQUENCE [LARGE SCALE GENOMIC DNA]</scope>
    <source>
        <strain evidence="3 4">CBS 20057</strain>
    </source>
</reference>
<dbReference type="InterPro" id="IPR029071">
    <property type="entry name" value="Ubiquitin-like_domsf"/>
</dbReference>
<dbReference type="InterPro" id="IPR036249">
    <property type="entry name" value="Thioredoxin-like_sf"/>
</dbReference>
<evidence type="ECO:0000313" key="4">
    <source>
        <dbReference type="Proteomes" id="UP001396898"/>
    </source>
</evidence>
<comment type="caution">
    <text evidence="3">The sequence shown here is derived from an EMBL/GenBank/DDBJ whole genome shotgun (WGS) entry which is preliminary data.</text>
</comment>
<name>A0ABR1S5V4_9PEZI</name>
<evidence type="ECO:0000313" key="3">
    <source>
        <dbReference type="EMBL" id="KAK8027220.1"/>
    </source>
</evidence>
<evidence type="ECO:0000256" key="1">
    <source>
        <dbReference type="SAM" id="MobiDB-lite"/>
    </source>
</evidence>
<feature type="region of interest" description="Disordered" evidence="1">
    <location>
        <begin position="46"/>
        <end position="90"/>
    </location>
</feature>
<feature type="compositionally biased region" description="Low complexity" evidence="1">
    <location>
        <begin position="51"/>
        <end position="70"/>
    </location>
</feature>
<dbReference type="InterPro" id="IPR050730">
    <property type="entry name" value="UBX_domain-protein"/>
</dbReference>
<dbReference type="PROSITE" id="PS50033">
    <property type="entry name" value="UBX"/>
    <property type="match status" value="1"/>
</dbReference>
<feature type="domain" description="UBX" evidence="2">
    <location>
        <begin position="474"/>
        <end position="551"/>
    </location>
</feature>
<dbReference type="Gene3D" id="1.10.8.10">
    <property type="entry name" value="DNA helicase RuvA subunit, C-terminal domain"/>
    <property type="match status" value="1"/>
</dbReference>
<gene>
    <name evidence="3" type="ORF">PG991_004276</name>
</gene>
<dbReference type="EMBL" id="JAQQWI010000007">
    <property type="protein sequence ID" value="KAK8027220.1"/>
    <property type="molecule type" value="Genomic_DNA"/>
</dbReference>
<accession>A0ABR1S5V4</accession>
<feature type="region of interest" description="Disordered" evidence="1">
    <location>
        <begin position="188"/>
        <end position="238"/>
    </location>
</feature>
<dbReference type="PANTHER" id="PTHR23322:SF6">
    <property type="entry name" value="UBX DOMAIN-CONTAINING PROTEIN 7"/>
    <property type="match status" value="1"/>
</dbReference>
<feature type="compositionally biased region" description="Basic and acidic residues" evidence="1">
    <location>
        <begin position="72"/>
        <end position="82"/>
    </location>
</feature>
<dbReference type="CDD" id="cd01767">
    <property type="entry name" value="UBX"/>
    <property type="match status" value="1"/>
</dbReference>
<organism evidence="3 4">
    <name type="scientific">Apiospora marii</name>
    <dbReference type="NCBI Taxonomy" id="335849"/>
    <lineage>
        <taxon>Eukaryota</taxon>
        <taxon>Fungi</taxon>
        <taxon>Dikarya</taxon>
        <taxon>Ascomycota</taxon>
        <taxon>Pezizomycotina</taxon>
        <taxon>Sordariomycetes</taxon>
        <taxon>Xylariomycetidae</taxon>
        <taxon>Amphisphaeriales</taxon>
        <taxon>Apiosporaceae</taxon>
        <taxon>Apiospora</taxon>
    </lineage>
</organism>
<dbReference type="CDD" id="cd02958">
    <property type="entry name" value="UAS"/>
    <property type="match status" value="1"/>
</dbReference>
<dbReference type="SUPFAM" id="SSF54236">
    <property type="entry name" value="Ubiquitin-like"/>
    <property type="match status" value="1"/>
</dbReference>
<dbReference type="Pfam" id="PF14555">
    <property type="entry name" value="UBA_4"/>
    <property type="match status" value="1"/>
</dbReference>
<protein>
    <recommendedName>
        <fullName evidence="2">UBX domain-containing protein</fullName>
    </recommendedName>
</protein>
<dbReference type="Proteomes" id="UP001396898">
    <property type="component" value="Unassembled WGS sequence"/>
</dbReference>
<evidence type="ECO:0000259" key="2">
    <source>
        <dbReference type="PROSITE" id="PS50033"/>
    </source>
</evidence>
<feature type="region of interest" description="Disordered" evidence="1">
    <location>
        <begin position="407"/>
        <end position="457"/>
    </location>
</feature>
<dbReference type="Gene3D" id="6.10.300.40">
    <property type="match status" value="1"/>
</dbReference>
<dbReference type="InterPro" id="IPR001012">
    <property type="entry name" value="UBX_dom"/>
</dbReference>
<sequence>MDEDVAQFQAITGTDSEQVARGYLEISGNDPMQAIQLFFENPELASSFTTQANNPSSSHPPSAAQPRAPSGRQDDHGVIHIDSDDDDNDAAADVEMTQPLDHRSHITIPDNDGHDHENIAALARQAQEDEDAAMARRLQDDMYSQDPGAVDGVRAPMARTTETLVAPDPSWSLDDDDREAAVLEQLRRRQQSRNNRPTQNPFSQSVWDEPSASSAGVPPVPMGSRPSGPAPSTSRSQRLADLFRPPYDIISRYSWDEAREMGKEEKKWIMVNVQDMSDFNCQALNRDHWKDENIASLLKEHFIFLQYEKGSAESQTYVSFYFNAGHEDPNSYPYVSIIDPRTGEQVKTWSGLPFPPAGEFYNDLVEFLDRYSLAANSKNPVSVSRPKSKPVDVGRMTEEEMLQMAMQNSLDSSGSSSRAGVQDPDQLTKSQVAGGKGEEDMETEETSSTTVAGPSDSAFQRISSATPHTEPEPDTATVTRIQFRHPAGRVIRRFAVADQVRRIYEWLKAEPLEGKEGVPFELKAQPGGDLIEKLDLTIEEAGLKQGTVMIELIEDDS</sequence>